<feature type="chain" id="PRO_5042577987" description="Lipoprotein" evidence="1">
    <location>
        <begin position="28"/>
        <end position="190"/>
    </location>
</feature>
<evidence type="ECO:0000256" key="1">
    <source>
        <dbReference type="SAM" id="SignalP"/>
    </source>
</evidence>
<keyword evidence="1" id="KW-0732">Signal</keyword>
<dbReference type="AlphaFoldDB" id="A0AAI9C2H1"/>
<proteinExistence type="predicted"/>
<sequence>MNAASITRAAVAVVALALGLAAAAACAAEPTAAEIDENSRVREAIFRGEQGGPQLTDYPVAKVYGGPAAALDMSTHEARMFKTRMSAALKDGKVEFAGEYTVAGWGCGTGCFSQTFISLRTGKPLPQSLGGELGPNIVRIDPHSALVVAEGTEYDSNYDRTGHYAYFYVLEGHALKLIRKVAVPEALEEE</sequence>
<evidence type="ECO:0000313" key="3">
    <source>
        <dbReference type="Proteomes" id="UP001218208"/>
    </source>
</evidence>
<dbReference type="RefSeq" id="WP_110714043.1">
    <property type="nucleotide sequence ID" value="NZ_CP029773.1"/>
</dbReference>
<dbReference type="EMBL" id="ABLOJW010000011">
    <property type="protein sequence ID" value="EKT4092788.1"/>
    <property type="molecule type" value="Genomic_DNA"/>
</dbReference>
<evidence type="ECO:0000313" key="2">
    <source>
        <dbReference type="EMBL" id="EKT4092788.1"/>
    </source>
</evidence>
<gene>
    <name evidence="2" type="ORF">QEG23_002310</name>
</gene>
<evidence type="ECO:0008006" key="4">
    <source>
        <dbReference type="Google" id="ProtNLM"/>
    </source>
</evidence>
<reference evidence="2" key="1">
    <citation type="submission" date="2022-07" db="EMBL/GenBank/DDBJ databases">
        <authorList>
            <consortium name="DAFM: The Division of Animal and Food Microbiology"/>
        </authorList>
    </citation>
    <scope>NUCLEOTIDE SEQUENCE</scope>
    <source>
        <strain evidence="2">19MO01SH01-2</strain>
    </source>
</reference>
<protein>
    <recommendedName>
        <fullName evidence="4">Lipoprotein</fullName>
    </recommendedName>
</protein>
<feature type="signal peptide" evidence="1">
    <location>
        <begin position="1"/>
        <end position="27"/>
    </location>
</feature>
<name>A0AAI9C2H1_STEMA</name>
<organism evidence="2 3">
    <name type="scientific">Stenotrophomonas maltophilia</name>
    <name type="common">Pseudomonas maltophilia</name>
    <name type="synonym">Xanthomonas maltophilia</name>
    <dbReference type="NCBI Taxonomy" id="40324"/>
    <lineage>
        <taxon>Bacteria</taxon>
        <taxon>Pseudomonadati</taxon>
        <taxon>Pseudomonadota</taxon>
        <taxon>Gammaproteobacteria</taxon>
        <taxon>Lysobacterales</taxon>
        <taxon>Lysobacteraceae</taxon>
        <taxon>Stenotrophomonas</taxon>
        <taxon>Stenotrophomonas maltophilia group</taxon>
    </lineage>
</organism>
<comment type="caution">
    <text evidence="2">The sequence shown here is derived from an EMBL/GenBank/DDBJ whole genome shotgun (WGS) entry which is preliminary data.</text>
</comment>
<accession>A0AAI9C2H1</accession>
<dbReference type="Proteomes" id="UP001218208">
    <property type="component" value="Unassembled WGS sequence"/>
</dbReference>